<dbReference type="Gene3D" id="1.20.1270.50">
    <property type="entry name" value="Glycoside hydrolase family 38, central domain"/>
    <property type="match status" value="1"/>
</dbReference>
<evidence type="ECO:0000313" key="6">
    <source>
        <dbReference type="EMBL" id="OPA75195.1"/>
    </source>
</evidence>
<evidence type="ECO:0000256" key="1">
    <source>
        <dbReference type="ARBA" id="ARBA00009792"/>
    </source>
</evidence>
<organism evidence="6 7">
    <name type="scientific">Paenibacillus selenitireducens</name>
    <dbReference type="NCBI Taxonomy" id="1324314"/>
    <lineage>
        <taxon>Bacteria</taxon>
        <taxon>Bacillati</taxon>
        <taxon>Bacillota</taxon>
        <taxon>Bacilli</taxon>
        <taxon>Bacillales</taxon>
        <taxon>Paenibacillaceae</taxon>
        <taxon>Paenibacillus</taxon>
    </lineage>
</organism>
<dbReference type="AlphaFoldDB" id="A0A1T2X5W1"/>
<dbReference type="Pfam" id="PF09261">
    <property type="entry name" value="Alpha-mann_mid"/>
    <property type="match status" value="1"/>
</dbReference>
<proteinExistence type="inferred from homology"/>
<dbReference type="SUPFAM" id="SSF74650">
    <property type="entry name" value="Galactose mutarotase-like"/>
    <property type="match status" value="1"/>
</dbReference>
<dbReference type="Pfam" id="PF07748">
    <property type="entry name" value="Glyco_hydro_38C"/>
    <property type="match status" value="1"/>
</dbReference>
<dbReference type="Gene3D" id="3.20.110.10">
    <property type="entry name" value="Glycoside hydrolase 38, N terminal domain"/>
    <property type="match status" value="1"/>
</dbReference>
<dbReference type="PANTHER" id="PTHR46017:SF1">
    <property type="entry name" value="ALPHA-MANNOSIDASE 2C1"/>
    <property type="match status" value="1"/>
</dbReference>
<dbReference type="Gene3D" id="2.70.98.30">
    <property type="entry name" value="Golgi alpha-mannosidase II, domain 4"/>
    <property type="match status" value="1"/>
</dbReference>
<name>A0A1T2X5W1_9BACL</name>
<evidence type="ECO:0000313" key="7">
    <source>
        <dbReference type="Proteomes" id="UP000190188"/>
    </source>
</evidence>
<dbReference type="GO" id="GO:0009313">
    <property type="term" value="P:oligosaccharide catabolic process"/>
    <property type="evidence" value="ECO:0007669"/>
    <property type="project" value="TreeGrafter"/>
</dbReference>
<dbReference type="CDD" id="cd10789">
    <property type="entry name" value="GH38N_AMII_ER_cytosolic"/>
    <property type="match status" value="1"/>
</dbReference>
<dbReference type="GO" id="GO:0006013">
    <property type="term" value="P:mannose metabolic process"/>
    <property type="evidence" value="ECO:0007669"/>
    <property type="project" value="InterPro"/>
</dbReference>
<keyword evidence="7" id="KW-1185">Reference proteome</keyword>
<evidence type="ECO:0000259" key="5">
    <source>
        <dbReference type="SMART" id="SM00872"/>
    </source>
</evidence>
<reference evidence="6 7" key="1">
    <citation type="submission" date="2017-01" db="EMBL/GenBank/DDBJ databases">
        <title>Genome analysis of Paenibacillus selenitrireducens ES3-24.</title>
        <authorList>
            <person name="Xu D."/>
            <person name="Yao R."/>
            <person name="Zheng S."/>
        </authorList>
    </citation>
    <scope>NUCLEOTIDE SEQUENCE [LARGE SCALE GENOMIC DNA]</scope>
    <source>
        <strain evidence="6 7">ES3-24</strain>
    </source>
</reference>
<dbReference type="InterPro" id="IPR027291">
    <property type="entry name" value="Glyco_hydro_38_N_sf"/>
</dbReference>
<dbReference type="InterPro" id="IPR000602">
    <property type="entry name" value="Glyco_hydro_38_N"/>
</dbReference>
<comment type="caution">
    <text evidence="6">The sequence shown here is derived from an EMBL/GenBank/DDBJ whole genome shotgun (WGS) entry which is preliminary data.</text>
</comment>
<dbReference type="GO" id="GO:0046872">
    <property type="term" value="F:metal ion binding"/>
    <property type="evidence" value="ECO:0007669"/>
    <property type="project" value="UniProtKB-KW"/>
</dbReference>
<dbReference type="InterPro" id="IPR037094">
    <property type="entry name" value="Glyco_hydro_38_cen_sf"/>
</dbReference>
<dbReference type="PANTHER" id="PTHR46017">
    <property type="entry name" value="ALPHA-MANNOSIDASE 2C1"/>
    <property type="match status" value="1"/>
</dbReference>
<dbReference type="SMART" id="SM00872">
    <property type="entry name" value="Alpha-mann_mid"/>
    <property type="match status" value="1"/>
</dbReference>
<feature type="domain" description="Glycoside hydrolase family 38 central" evidence="5">
    <location>
        <begin position="353"/>
        <end position="428"/>
    </location>
</feature>
<dbReference type="FunFam" id="1.20.1270.50:FF:000004">
    <property type="entry name" value="alpha-mannosidase 2C1 isoform X1"/>
    <property type="match status" value="1"/>
</dbReference>
<dbReference type="GO" id="GO:0004559">
    <property type="term" value="F:alpha-mannosidase activity"/>
    <property type="evidence" value="ECO:0007669"/>
    <property type="project" value="InterPro"/>
</dbReference>
<dbReference type="GO" id="GO:0030246">
    <property type="term" value="F:carbohydrate binding"/>
    <property type="evidence" value="ECO:0007669"/>
    <property type="project" value="InterPro"/>
</dbReference>
<gene>
    <name evidence="6" type="ORF">BVG16_21560</name>
</gene>
<comment type="similarity">
    <text evidence="1">Belongs to the glycosyl hydrolase 38 family.</text>
</comment>
<keyword evidence="2" id="KW-0479">Metal-binding</keyword>
<accession>A0A1T2X5W1</accession>
<dbReference type="SUPFAM" id="SSF88713">
    <property type="entry name" value="Glycoside hydrolase/deacetylase"/>
    <property type="match status" value="1"/>
</dbReference>
<dbReference type="RefSeq" id="WP_078501268.1">
    <property type="nucleotide sequence ID" value="NZ_MSZX01000009.1"/>
</dbReference>
<dbReference type="InterPro" id="IPR011330">
    <property type="entry name" value="Glyco_hydro/deAcase_b/a-brl"/>
</dbReference>
<dbReference type="InterPro" id="IPR015341">
    <property type="entry name" value="Glyco_hydro_38_cen"/>
</dbReference>
<sequence>MTTVNPMHAKLAKLKSNYTSSYWGKRIIAELEYANRISVVHAHKYDELIDGAATYVLNLGLTHGTISEHTARHAESMLSELADEAKSYRVLCAAHAHLDMNFLWGWDETVSATLNTFRTMLDLLDEYPDYKFSHNQAAAYHIVETYDPEMLEEIKRRVHEGRWEVLASTWVEADKNMPNGESMTRQFLYAKNYICSLFDLAPEDLQIDFEPDTFGHSANVPETLHHAGIRYYYYCRGHNNDGHHLYRWQSPSGKSVIAYKEPHWYDSRIEPGMVMTVPEFCASTGMKTMMKVYGVGDHGGGPTRRDLERAIDMNSWPIFPTLQFGTYAEYFADVEKIRDQLPVIQQELNFIFTGCYSSEARIKKANRVSETLLNEAEVFASLSNLWTSAIYYRKSFEEAWRKTLFNQFHDILPGSGVSETRDHALGTFQEIVALANSRRSAAIRQLAAQIDTSRYIVEDEDLRESFSEGAGAGVGVKDLFRIGESDRGRGKTRVFHVFNSAWRERNELTEITIWDWNGDIRNLAFYDDEGNTVAYQFIDRGFMEHWGHFYLRVLLDVEVPPMGYSTYILQEQEGNMDVLTADDYYLTRENIPPNEMYSFTLANDRIIAVLDPQSLNLISLMDKQTGSEYVDRNRHGACFRFIEEDAFQGGGNAWLVGRYRKVEPLTQGLHIEACDLGMDKLRQSVTYRVPFRNSSLRVTISLDRGSTRLDYDVECDWHEYGRKDDFTPQLQFVVPLSYPCDAYKYDTAFGTVLRNPMNLDVPANSWSVGIPQDQAKGLMLITDSKYGFRGVEDSLSVTLLRGSYAPDPHPDTGTHTMRMAIDIVECHNNASLIEESYRYQHPLNYVSVKAQRGTWPLKQSLMRVEAGTVAISAIKLPEVTIEVPRCLIRVYETEGIATMAKLNLYRNVTGAYWVDIMEKHSGDHPIQIAGTIIQFPVEASCIANLCVEFAP</sequence>
<evidence type="ECO:0000256" key="4">
    <source>
        <dbReference type="ARBA" id="ARBA00023295"/>
    </source>
</evidence>
<protein>
    <submittedName>
        <fullName evidence="6">Alpha-mannosidase</fullName>
    </submittedName>
</protein>
<evidence type="ECO:0000256" key="2">
    <source>
        <dbReference type="ARBA" id="ARBA00022723"/>
    </source>
</evidence>
<dbReference type="Pfam" id="PF01074">
    <property type="entry name" value="Glyco_hydro_38N"/>
    <property type="match status" value="1"/>
</dbReference>
<keyword evidence="3" id="KW-0378">Hydrolase</keyword>
<evidence type="ECO:0000256" key="3">
    <source>
        <dbReference type="ARBA" id="ARBA00022801"/>
    </source>
</evidence>
<dbReference type="Proteomes" id="UP000190188">
    <property type="component" value="Unassembled WGS sequence"/>
</dbReference>
<dbReference type="InterPro" id="IPR011013">
    <property type="entry name" value="Gal_mutarotase_sf_dom"/>
</dbReference>
<dbReference type="STRING" id="1324314.BVG16_21560"/>
<dbReference type="InterPro" id="IPR028995">
    <property type="entry name" value="Glyco_hydro_57/38_cen_sf"/>
</dbReference>
<keyword evidence="4" id="KW-0326">Glycosidase</keyword>
<dbReference type="SUPFAM" id="SSF88688">
    <property type="entry name" value="Families 57/38 glycoside transferase middle domain"/>
    <property type="match status" value="1"/>
</dbReference>
<dbReference type="EMBL" id="MSZX01000009">
    <property type="protein sequence ID" value="OPA75195.1"/>
    <property type="molecule type" value="Genomic_DNA"/>
</dbReference>
<dbReference type="InterPro" id="IPR011682">
    <property type="entry name" value="Glyco_hydro_38_C"/>
</dbReference>